<evidence type="ECO:0000256" key="4">
    <source>
        <dbReference type="SAM" id="SignalP"/>
    </source>
</evidence>
<sequence>MMKTLVLSATAALLLGSVSAQAQGVTLNVPSWMWEEGQVGEWFKGNTADFEAASGNTVSATQIPSADFEKVVVTQIAGGAVPDLMTAFTSMLPPMINAGTLAPLDQCIADGGFGDRLLKSVDFAKVDGVTYGVPVTMSPWSVVVNRKLLAEAGIEEMPRTVEELYAASLAVKEKTGAYGYAFGNDMAAPLHVYINSMQWVLGFGSDWSQPDGTITANDPRNIEAIGWVKRFLDEDLAPVGLGVIQARDLFVDGKVAIMFEGPWLMTQIQSQKPDMMADVDFEVVPTPTHAAVTGGAFFVIPAKAANPEQACELLTAYMGEEPQRRWLEDLLQIPGTTAEPSAAFLEENAWVGNMATIAAQYPGGIGYAPPGYLIDAGEFRQMVVDALSEIYSGRASVEDGLNTLQTKLENWSATL</sequence>
<gene>
    <name evidence="5" type="ORF">FPZ08_07825</name>
</gene>
<dbReference type="Proteomes" id="UP000315364">
    <property type="component" value="Chromosome"/>
</dbReference>
<proteinExistence type="inferred from homology"/>
<dbReference type="InterPro" id="IPR006059">
    <property type="entry name" value="SBP"/>
</dbReference>
<feature type="signal peptide" evidence="4">
    <location>
        <begin position="1"/>
        <end position="22"/>
    </location>
</feature>
<dbReference type="InterPro" id="IPR050490">
    <property type="entry name" value="Bact_solute-bd_prot1"/>
</dbReference>
<protein>
    <submittedName>
        <fullName evidence="5">Sugar ABC transporter substrate-binding protein</fullName>
    </submittedName>
</protein>
<reference evidence="5 6" key="1">
    <citation type="submission" date="2019-07" db="EMBL/GenBank/DDBJ databases">
        <title>Full genome sequence of Devosia sp. Gsoil 520.</title>
        <authorList>
            <person name="Im W.-T."/>
        </authorList>
    </citation>
    <scope>NUCLEOTIDE SEQUENCE [LARGE SCALE GENOMIC DNA]</scope>
    <source>
        <strain evidence="5 6">Gsoil 520</strain>
    </source>
</reference>
<organism evidence="5 6">
    <name type="scientific">Devosia ginsengisoli</name>
    <dbReference type="NCBI Taxonomy" id="400770"/>
    <lineage>
        <taxon>Bacteria</taxon>
        <taxon>Pseudomonadati</taxon>
        <taxon>Pseudomonadota</taxon>
        <taxon>Alphaproteobacteria</taxon>
        <taxon>Hyphomicrobiales</taxon>
        <taxon>Devosiaceae</taxon>
        <taxon>Devosia</taxon>
    </lineage>
</organism>
<evidence type="ECO:0000256" key="1">
    <source>
        <dbReference type="ARBA" id="ARBA00004418"/>
    </source>
</evidence>
<dbReference type="PANTHER" id="PTHR43649">
    <property type="entry name" value="ARABINOSE-BINDING PROTEIN-RELATED"/>
    <property type="match status" value="1"/>
</dbReference>
<evidence type="ECO:0000313" key="5">
    <source>
        <dbReference type="EMBL" id="QDZ10670.1"/>
    </source>
</evidence>
<comment type="subcellular location">
    <subcellularLocation>
        <location evidence="1">Periplasm</location>
    </subcellularLocation>
</comment>
<dbReference type="CDD" id="cd13585">
    <property type="entry name" value="PBP2_TMBP_like"/>
    <property type="match status" value="1"/>
</dbReference>
<comment type="similarity">
    <text evidence="2">Belongs to the bacterial solute-binding protein 1 family.</text>
</comment>
<keyword evidence="6" id="KW-1185">Reference proteome</keyword>
<dbReference type="KEGG" id="dea:FPZ08_07825"/>
<accession>A0A5B8LTR2</accession>
<dbReference type="Gene3D" id="3.40.190.10">
    <property type="entry name" value="Periplasmic binding protein-like II"/>
    <property type="match status" value="1"/>
</dbReference>
<dbReference type="PANTHER" id="PTHR43649:SF12">
    <property type="entry name" value="DIACETYLCHITOBIOSE BINDING PROTEIN DASA"/>
    <property type="match status" value="1"/>
</dbReference>
<keyword evidence="3" id="KW-0574">Periplasm</keyword>
<dbReference type="SUPFAM" id="SSF53850">
    <property type="entry name" value="Periplasmic binding protein-like II"/>
    <property type="match status" value="1"/>
</dbReference>
<dbReference type="EMBL" id="CP042304">
    <property type="protein sequence ID" value="QDZ10670.1"/>
    <property type="molecule type" value="Genomic_DNA"/>
</dbReference>
<dbReference type="GO" id="GO:0042597">
    <property type="term" value="C:periplasmic space"/>
    <property type="evidence" value="ECO:0007669"/>
    <property type="project" value="UniProtKB-SubCell"/>
</dbReference>
<dbReference type="OrthoDB" id="8317736at2"/>
<evidence type="ECO:0000256" key="3">
    <source>
        <dbReference type="ARBA" id="ARBA00022764"/>
    </source>
</evidence>
<evidence type="ECO:0000256" key="2">
    <source>
        <dbReference type="ARBA" id="ARBA00008520"/>
    </source>
</evidence>
<dbReference type="AlphaFoldDB" id="A0A5B8LTR2"/>
<keyword evidence="4" id="KW-0732">Signal</keyword>
<name>A0A5B8LTR2_9HYPH</name>
<feature type="chain" id="PRO_5023033128" evidence="4">
    <location>
        <begin position="23"/>
        <end position="415"/>
    </location>
</feature>
<evidence type="ECO:0000313" key="6">
    <source>
        <dbReference type="Proteomes" id="UP000315364"/>
    </source>
</evidence>
<dbReference type="Pfam" id="PF01547">
    <property type="entry name" value="SBP_bac_1"/>
    <property type="match status" value="1"/>
</dbReference>